<dbReference type="PANTHER" id="PTHR45632:SF14">
    <property type="entry name" value="KELCH-LIKE PROTEIN 33"/>
    <property type="match status" value="1"/>
</dbReference>
<dbReference type="Pfam" id="PF07707">
    <property type="entry name" value="BACK"/>
    <property type="match status" value="1"/>
</dbReference>
<dbReference type="PROSITE" id="PS50097">
    <property type="entry name" value="BTB"/>
    <property type="match status" value="2"/>
</dbReference>
<dbReference type="InterPro" id="IPR011705">
    <property type="entry name" value="BACK"/>
</dbReference>
<dbReference type="Pfam" id="PF21536">
    <property type="entry name" value="BTB_KLHL33"/>
    <property type="match status" value="1"/>
</dbReference>
<dbReference type="SUPFAM" id="SSF117281">
    <property type="entry name" value="Kelch motif"/>
    <property type="match status" value="1"/>
</dbReference>
<reference evidence="5" key="4">
    <citation type="submission" date="2025-09" db="UniProtKB">
        <authorList>
            <consortium name="Ensembl"/>
        </authorList>
    </citation>
    <scope>IDENTIFICATION</scope>
</reference>
<feature type="domain" description="BTB" evidence="4">
    <location>
        <begin position="142"/>
        <end position="214"/>
    </location>
</feature>
<keyword evidence="6" id="KW-1185">Reference proteome</keyword>
<dbReference type="InterPro" id="IPR015915">
    <property type="entry name" value="Kelch-typ_b-propeller"/>
</dbReference>
<dbReference type="Pfam" id="PF00651">
    <property type="entry name" value="BTB"/>
    <property type="match status" value="1"/>
</dbReference>
<reference evidence="6" key="2">
    <citation type="journal article" date="2014" name="Nat. Commun.">
        <title>The cavefish genome reveals candidate genes for eye loss.</title>
        <authorList>
            <person name="McGaugh S.E."/>
            <person name="Gross J.B."/>
            <person name="Aken B."/>
            <person name="Blin M."/>
            <person name="Borowsky R."/>
            <person name="Chalopin D."/>
            <person name="Hinaux H."/>
            <person name="Jeffery W.R."/>
            <person name="Keene A."/>
            <person name="Ma L."/>
            <person name="Minx P."/>
            <person name="Murphy D."/>
            <person name="O'Quin K.E."/>
            <person name="Retaux S."/>
            <person name="Rohner N."/>
            <person name="Searle S.M."/>
            <person name="Stahl B.A."/>
            <person name="Tabin C."/>
            <person name="Volff J.N."/>
            <person name="Yoshizawa M."/>
            <person name="Warren W.C."/>
        </authorList>
    </citation>
    <scope>NUCLEOTIDE SEQUENCE [LARGE SCALE GENOMIC DNA]</scope>
    <source>
        <strain evidence="6">female</strain>
    </source>
</reference>
<feature type="compositionally biased region" description="Low complexity" evidence="3">
    <location>
        <begin position="64"/>
        <end position="73"/>
    </location>
</feature>
<organism evidence="5 6">
    <name type="scientific">Astyanax mexicanus</name>
    <name type="common">Blind cave fish</name>
    <name type="synonym">Astyanax fasciatus mexicanus</name>
    <dbReference type="NCBI Taxonomy" id="7994"/>
    <lineage>
        <taxon>Eukaryota</taxon>
        <taxon>Metazoa</taxon>
        <taxon>Chordata</taxon>
        <taxon>Craniata</taxon>
        <taxon>Vertebrata</taxon>
        <taxon>Euteleostomi</taxon>
        <taxon>Actinopterygii</taxon>
        <taxon>Neopterygii</taxon>
        <taxon>Teleostei</taxon>
        <taxon>Ostariophysi</taxon>
        <taxon>Characiformes</taxon>
        <taxon>Characoidei</taxon>
        <taxon>Acestrorhamphidae</taxon>
        <taxon>Acestrorhamphinae</taxon>
        <taxon>Astyanax</taxon>
    </lineage>
</organism>
<dbReference type="STRING" id="7994.ENSAMXP00000029100"/>
<proteinExistence type="predicted"/>
<evidence type="ECO:0000259" key="4">
    <source>
        <dbReference type="PROSITE" id="PS50097"/>
    </source>
</evidence>
<dbReference type="InterPro" id="IPR000210">
    <property type="entry name" value="BTB/POZ_dom"/>
</dbReference>
<dbReference type="InterPro" id="IPR011333">
    <property type="entry name" value="SKP1/BTB/POZ_sf"/>
</dbReference>
<keyword evidence="1" id="KW-0880">Kelch repeat</keyword>
<dbReference type="Gene3D" id="1.25.40.420">
    <property type="match status" value="1"/>
</dbReference>
<reference evidence="6" key="1">
    <citation type="submission" date="2013-03" db="EMBL/GenBank/DDBJ databases">
        <authorList>
            <person name="Jeffery W."/>
            <person name="Warren W."/>
            <person name="Wilson R.K."/>
        </authorList>
    </citation>
    <scope>NUCLEOTIDE SEQUENCE</scope>
    <source>
        <strain evidence="6">female</strain>
    </source>
</reference>
<dbReference type="Ensembl" id="ENSAMXT00000055941.1">
    <property type="protein sequence ID" value="ENSAMXP00000029100.1"/>
    <property type="gene ID" value="ENSAMXG00000034532.1"/>
</dbReference>
<dbReference type="Gene3D" id="2.120.10.80">
    <property type="entry name" value="Kelch-type beta propeller"/>
    <property type="match status" value="1"/>
</dbReference>
<evidence type="ECO:0000313" key="6">
    <source>
        <dbReference type="Proteomes" id="UP000018467"/>
    </source>
</evidence>
<dbReference type="Gene3D" id="3.30.710.10">
    <property type="entry name" value="Potassium Channel Kv1.1, Chain A"/>
    <property type="match status" value="2"/>
</dbReference>
<dbReference type="Proteomes" id="UP000018467">
    <property type="component" value="Unassembled WGS sequence"/>
</dbReference>
<feature type="domain" description="BTB" evidence="4">
    <location>
        <begin position="268"/>
        <end position="336"/>
    </location>
</feature>
<dbReference type="Pfam" id="PF24681">
    <property type="entry name" value="Kelch_KLHDC2_KLHL20_DRC7"/>
    <property type="match status" value="1"/>
</dbReference>
<evidence type="ECO:0000256" key="3">
    <source>
        <dbReference type="SAM" id="MobiDB-lite"/>
    </source>
</evidence>
<sequence length="824" mass="91484">MHWFHSFLRTMSQRQSREKQEKPLSLHERMALFQSSPPANERTLGGGGGGGGKKKGRSDSNSSTQQVPTQQVQTEKKHGKTSKENSPTALSKAPPSKTNTTALSAPPLDTCHDQELRPFLLPSHCHALFASLCGLKEEGLLLDCSLNLSGSAVQAHQLVLATVSQKVKEWLLSEKKTFKELNLCSVEKEECPITPAGLKTLINFAYCGTVDVAYNEGIVLEEILTACRCLGAERLAELHMDEAPPSGSDERGRSLQMIKKMWERRVGCDIIIKTENGECFPAHRLILAAGGDYFRALFCGGLRESEEEVVCLRGVQACVLRSLFQFIYSGQLNLGWTNVWDVTEAAMQFQLQGALTLCLNFLQDRMDDGSCLDTLSLAEAYGLEQLGRAAEDYILAHFQRVSEGEKFKDLPCLYLERLLERDALSADSEVAVFRAVVAWVEEDKAQRLNSLPGLLQRIRFPLMTPHELLEVQGSRLLNRNSVGSPALDTVRKLLEGKPRIGYKPRTPNQVLVLVGGDSVNENFERREPNHCLWFARRFLRGEGLIRTVEWEPLARLPEPSRLRHCVCVLNNILYILGGRKYYGKLDILKSAVRFHPAQGRWECLPDMNSPRDYFAAVCCGGKVFVLGGNYDDMNCLDSVEYYTPEENTWRSAHALDTPTCGHAAAVLDGEIFVSGGCDSHLRCLPALWHYDPVYGCSTLAPMSRGSGRAGHVMLAVGNQLVVAGGLQPMWMGFGDQLQCEAYDLLRNTWTPLPLLPRPHLSPAATCVDGQLYVLGGSSADSARDTPYVHRYDPRENCWDKLGMMPRPYADLAACALQIPISLRG</sequence>
<dbReference type="SMART" id="SM00612">
    <property type="entry name" value="Kelch"/>
    <property type="match status" value="4"/>
</dbReference>
<dbReference type="SUPFAM" id="SSF54695">
    <property type="entry name" value="POZ domain"/>
    <property type="match status" value="2"/>
</dbReference>
<dbReference type="GeneTree" id="ENSGT00940000164143"/>
<protein>
    <submittedName>
        <fullName evidence="5">Kelch-like protein 33</fullName>
    </submittedName>
</protein>
<dbReference type="InterPro" id="IPR006652">
    <property type="entry name" value="Kelch_1"/>
</dbReference>
<dbReference type="AlphaFoldDB" id="A0A3B1IHR9"/>
<evidence type="ECO:0000313" key="5">
    <source>
        <dbReference type="Ensembl" id="ENSAMXP00000029100.1"/>
    </source>
</evidence>
<keyword evidence="2" id="KW-0677">Repeat</keyword>
<dbReference type="SMART" id="SM00875">
    <property type="entry name" value="BACK"/>
    <property type="match status" value="1"/>
</dbReference>
<feature type="compositionally biased region" description="Basic and acidic residues" evidence="3">
    <location>
        <begin position="15"/>
        <end position="30"/>
    </location>
</feature>
<dbReference type="InParanoid" id="A0A3B1IHR9"/>
<dbReference type="Bgee" id="ENSAMXG00000034532">
    <property type="expression patterns" value="Expressed in heart and 7 other cell types or tissues"/>
</dbReference>
<reference evidence="5" key="3">
    <citation type="submission" date="2025-08" db="UniProtKB">
        <authorList>
            <consortium name="Ensembl"/>
        </authorList>
    </citation>
    <scope>IDENTIFICATION</scope>
</reference>
<name>A0A3B1IHR9_ASTMX</name>
<evidence type="ECO:0000256" key="1">
    <source>
        <dbReference type="ARBA" id="ARBA00022441"/>
    </source>
</evidence>
<dbReference type="Pfam" id="PF01344">
    <property type="entry name" value="Kelch_1"/>
    <property type="match status" value="1"/>
</dbReference>
<accession>A0A3B1IHR9</accession>
<evidence type="ECO:0000256" key="2">
    <source>
        <dbReference type="ARBA" id="ARBA00022737"/>
    </source>
</evidence>
<dbReference type="FunFam" id="1.25.40.420:FF:000001">
    <property type="entry name" value="Kelch-like family member 12"/>
    <property type="match status" value="1"/>
</dbReference>
<feature type="region of interest" description="Disordered" evidence="3">
    <location>
        <begin position="1"/>
        <end position="106"/>
    </location>
</feature>
<dbReference type="PANTHER" id="PTHR45632">
    <property type="entry name" value="LD33804P"/>
    <property type="match status" value="1"/>
</dbReference>
<dbReference type="SMART" id="SM00225">
    <property type="entry name" value="BTB"/>
    <property type="match status" value="2"/>
</dbReference>